<evidence type="ECO:0000313" key="13">
    <source>
        <dbReference type="EMBL" id="QSO45755.1"/>
    </source>
</evidence>
<keyword evidence="6" id="KW-0238">DNA-binding</keyword>
<proteinExistence type="inferred from homology"/>
<evidence type="ECO:0000313" key="14">
    <source>
        <dbReference type="Proteomes" id="UP000663505"/>
    </source>
</evidence>
<organism evidence="13 14">
    <name type="scientific">Alicyclobacillus mengziensis</name>
    <dbReference type="NCBI Taxonomy" id="2931921"/>
    <lineage>
        <taxon>Bacteria</taxon>
        <taxon>Bacillati</taxon>
        <taxon>Bacillota</taxon>
        <taxon>Bacilli</taxon>
        <taxon>Bacillales</taxon>
        <taxon>Alicyclobacillaceae</taxon>
        <taxon>Alicyclobacillus</taxon>
    </lineage>
</organism>
<dbReference type="EC" id="5.6.2.4" evidence="9"/>
<comment type="catalytic activity">
    <reaction evidence="8">
        <text>Couples ATP hydrolysis with the unwinding of duplex DNA by translocating in the 3'-5' direction.</text>
        <dbReference type="EC" id="5.6.2.4"/>
    </reaction>
</comment>
<keyword evidence="5 11" id="KW-0067">ATP-binding</keyword>
<dbReference type="EMBL" id="CP071182">
    <property type="protein sequence ID" value="QSO45755.1"/>
    <property type="molecule type" value="Genomic_DNA"/>
</dbReference>
<evidence type="ECO:0000256" key="1">
    <source>
        <dbReference type="ARBA" id="ARBA00009922"/>
    </source>
</evidence>
<dbReference type="InterPro" id="IPR014017">
    <property type="entry name" value="DNA_helicase_UvrD-like_C"/>
</dbReference>
<keyword evidence="2 11" id="KW-0547">Nucleotide-binding</keyword>
<dbReference type="InterPro" id="IPR027417">
    <property type="entry name" value="P-loop_NTPase"/>
</dbReference>
<dbReference type="GO" id="GO:0005524">
    <property type="term" value="F:ATP binding"/>
    <property type="evidence" value="ECO:0007669"/>
    <property type="project" value="UniProtKB-UniRule"/>
</dbReference>
<dbReference type="GO" id="GO:0016787">
    <property type="term" value="F:hydrolase activity"/>
    <property type="evidence" value="ECO:0007669"/>
    <property type="project" value="UniProtKB-UniRule"/>
</dbReference>
<protein>
    <recommendedName>
        <fullName evidence="9">DNA 3'-5' helicase</fullName>
        <ecNumber evidence="9">5.6.2.4</ecNumber>
    </recommendedName>
</protein>
<dbReference type="Proteomes" id="UP000663505">
    <property type="component" value="Chromosome"/>
</dbReference>
<evidence type="ECO:0000256" key="5">
    <source>
        <dbReference type="ARBA" id="ARBA00022840"/>
    </source>
</evidence>
<evidence type="ECO:0000256" key="6">
    <source>
        <dbReference type="ARBA" id="ARBA00023125"/>
    </source>
</evidence>
<dbReference type="CDD" id="cd17932">
    <property type="entry name" value="DEXQc_UvrD"/>
    <property type="match status" value="1"/>
</dbReference>
<dbReference type="Pfam" id="PF13361">
    <property type="entry name" value="UvrD_C"/>
    <property type="match status" value="2"/>
</dbReference>
<dbReference type="InterPro" id="IPR014016">
    <property type="entry name" value="UvrD-like_ATP-bd"/>
</dbReference>
<comment type="catalytic activity">
    <reaction evidence="10">
        <text>ATP + H2O = ADP + phosphate + H(+)</text>
        <dbReference type="Rhea" id="RHEA:13065"/>
        <dbReference type="ChEBI" id="CHEBI:15377"/>
        <dbReference type="ChEBI" id="CHEBI:15378"/>
        <dbReference type="ChEBI" id="CHEBI:30616"/>
        <dbReference type="ChEBI" id="CHEBI:43474"/>
        <dbReference type="ChEBI" id="CHEBI:456216"/>
        <dbReference type="EC" id="5.6.2.4"/>
    </reaction>
</comment>
<evidence type="ECO:0000256" key="4">
    <source>
        <dbReference type="ARBA" id="ARBA00022806"/>
    </source>
</evidence>
<dbReference type="PANTHER" id="PTHR11070:SF2">
    <property type="entry name" value="ATP-DEPENDENT DNA HELICASE SRS2"/>
    <property type="match status" value="1"/>
</dbReference>
<dbReference type="InterPro" id="IPR000212">
    <property type="entry name" value="DNA_helicase_UvrD/REP"/>
</dbReference>
<sequence length="444" mass="50765">MWTNMQTRVITKTQGNTVVVASPGSGKTTVLTEHIVHQLRTTETDAGSVMIITYTRQAAAELKQRLFSQTRHLGVHSLHALRIGTFHAEAFRMLLQTGFKVPPVLGTNEQYGLMRRILHEQGFSEPVHVTALSQALTKAKSTWPTLPVPRKYGAVAAQYETAKRALGRWDYDDILVEFCSHLTVIQTAVAPVRYLLVDEFQDTNAIQWEIVRAFQRMWSSRLFVVGDDDQSIYGFRGASPRWLQEASDLNPPGDTFVLSTNFRSDEKIVAAASQLILHNQQRIVKPFESNSTEEGWCAFTSWRNEDEEAEGVTQLLQRLYDTHPVWSVAILARTRRQLLASWTKAGRAQNHVNGEWHTFHSSKGREWDAVIVTGAVNDNPYLREPAENEEEERRLFYVAMTRARHALWISCPRRIQKARAKESKFIEETKLLRVPRKTWQGRVD</sequence>
<evidence type="ECO:0000259" key="12">
    <source>
        <dbReference type="PROSITE" id="PS51198"/>
    </source>
</evidence>
<dbReference type="SUPFAM" id="SSF52540">
    <property type="entry name" value="P-loop containing nucleoside triphosphate hydrolases"/>
    <property type="match status" value="1"/>
</dbReference>
<dbReference type="AlphaFoldDB" id="A0A9X7Z5Z3"/>
<dbReference type="Pfam" id="PF00580">
    <property type="entry name" value="UvrD-helicase"/>
    <property type="match status" value="1"/>
</dbReference>
<dbReference type="Gene3D" id="3.40.50.300">
    <property type="entry name" value="P-loop containing nucleotide triphosphate hydrolases"/>
    <property type="match status" value="3"/>
</dbReference>
<feature type="binding site" evidence="11">
    <location>
        <begin position="21"/>
        <end position="28"/>
    </location>
    <ligand>
        <name>ATP</name>
        <dbReference type="ChEBI" id="CHEBI:30616"/>
    </ligand>
</feature>
<comment type="similarity">
    <text evidence="1">Belongs to the helicase family. UvrD subfamily.</text>
</comment>
<keyword evidence="4 11" id="KW-0347">Helicase</keyword>
<dbReference type="RefSeq" id="WP_206655124.1">
    <property type="nucleotide sequence ID" value="NZ_CP071182.1"/>
</dbReference>
<gene>
    <name evidence="13" type="ORF">JZ786_14490</name>
</gene>
<evidence type="ECO:0000256" key="11">
    <source>
        <dbReference type="PROSITE-ProRule" id="PRU00560"/>
    </source>
</evidence>
<keyword evidence="7" id="KW-0413">Isomerase</keyword>
<dbReference type="PANTHER" id="PTHR11070">
    <property type="entry name" value="UVRD / RECB / PCRA DNA HELICASE FAMILY MEMBER"/>
    <property type="match status" value="1"/>
</dbReference>
<keyword evidence="3 11" id="KW-0378">Hydrolase</keyword>
<keyword evidence="14" id="KW-1185">Reference proteome</keyword>
<feature type="domain" description="UvrD-like helicase ATP-binding" evidence="12">
    <location>
        <begin position="1"/>
        <end position="265"/>
    </location>
</feature>
<dbReference type="KEGG" id="afx:JZ786_14490"/>
<evidence type="ECO:0000256" key="3">
    <source>
        <dbReference type="ARBA" id="ARBA00022801"/>
    </source>
</evidence>
<evidence type="ECO:0000256" key="10">
    <source>
        <dbReference type="ARBA" id="ARBA00048988"/>
    </source>
</evidence>
<evidence type="ECO:0000256" key="8">
    <source>
        <dbReference type="ARBA" id="ARBA00034617"/>
    </source>
</evidence>
<evidence type="ECO:0000256" key="7">
    <source>
        <dbReference type="ARBA" id="ARBA00023235"/>
    </source>
</evidence>
<dbReference type="InterPro" id="IPR013986">
    <property type="entry name" value="DExx_box_DNA_helicase_dom_sf"/>
</dbReference>
<evidence type="ECO:0000256" key="9">
    <source>
        <dbReference type="ARBA" id="ARBA00034808"/>
    </source>
</evidence>
<dbReference type="Gene3D" id="1.10.10.160">
    <property type="match status" value="1"/>
</dbReference>
<dbReference type="PROSITE" id="PS51198">
    <property type="entry name" value="UVRD_HELICASE_ATP_BIND"/>
    <property type="match status" value="1"/>
</dbReference>
<accession>A0A9X7Z5Z3</accession>
<reference evidence="13 14" key="1">
    <citation type="submission" date="2021-02" db="EMBL/GenBank/DDBJ databases">
        <title>Alicyclobacillus curvatus sp. nov. and Alicyclobacillus mengziensis sp. nov., two acidophilic bacteria isolated from acid mine drainage.</title>
        <authorList>
            <person name="Huang Y."/>
        </authorList>
    </citation>
    <scope>NUCLEOTIDE SEQUENCE [LARGE SCALE GENOMIC DNA]</scope>
    <source>
        <strain evidence="13 14">S30H14</strain>
    </source>
</reference>
<evidence type="ECO:0000256" key="2">
    <source>
        <dbReference type="ARBA" id="ARBA00022741"/>
    </source>
</evidence>
<dbReference type="GO" id="GO:0000725">
    <property type="term" value="P:recombinational repair"/>
    <property type="evidence" value="ECO:0007669"/>
    <property type="project" value="TreeGrafter"/>
</dbReference>
<name>A0A9X7Z5Z3_9BACL</name>
<dbReference type="GO" id="GO:0043138">
    <property type="term" value="F:3'-5' DNA helicase activity"/>
    <property type="evidence" value="ECO:0007669"/>
    <property type="project" value="UniProtKB-EC"/>
</dbReference>
<dbReference type="GO" id="GO:0003677">
    <property type="term" value="F:DNA binding"/>
    <property type="evidence" value="ECO:0007669"/>
    <property type="project" value="UniProtKB-KW"/>
</dbReference>